<dbReference type="EMBL" id="CAADRM010000124">
    <property type="protein sequence ID" value="VFU16899.1"/>
    <property type="molecule type" value="Genomic_DNA"/>
</dbReference>
<dbReference type="Pfam" id="PF00290">
    <property type="entry name" value="Trp_syntA"/>
    <property type="match status" value="1"/>
</dbReference>
<organism evidence="10">
    <name type="scientific">anaerobic digester metagenome</name>
    <dbReference type="NCBI Taxonomy" id="1263854"/>
    <lineage>
        <taxon>unclassified sequences</taxon>
        <taxon>metagenomes</taxon>
        <taxon>ecological metagenomes</taxon>
    </lineage>
</organism>
<reference evidence="10" key="1">
    <citation type="submission" date="2019-03" db="EMBL/GenBank/DDBJ databases">
        <authorList>
            <person name="Hao L."/>
        </authorList>
    </citation>
    <scope>NUCLEOTIDE SEQUENCE</scope>
</reference>
<dbReference type="PANTHER" id="PTHR43406">
    <property type="entry name" value="TRYPTOPHAN SYNTHASE, ALPHA CHAIN"/>
    <property type="match status" value="1"/>
</dbReference>
<evidence type="ECO:0000256" key="2">
    <source>
        <dbReference type="ARBA" id="ARBA00004733"/>
    </source>
</evidence>
<dbReference type="GO" id="GO:0004834">
    <property type="term" value="F:tryptophan synthase activity"/>
    <property type="evidence" value="ECO:0007669"/>
    <property type="project" value="UniProtKB-EC"/>
</dbReference>
<evidence type="ECO:0000256" key="4">
    <source>
        <dbReference type="ARBA" id="ARBA00012043"/>
    </source>
</evidence>
<gene>
    <name evidence="10" type="primary">trpA</name>
    <name evidence="10" type="ORF">SCFA_590008</name>
</gene>
<comment type="function">
    <text evidence="1">The alpha subunit is responsible for the aldol cleavage of indoleglycerol phosphate to indole and glyceraldehyde 3-phosphate.</text>
</comment>
<protein>
    <recommendedName>
        <fullName evidence="4">tryptophan synthase</fullName>
        <ecNumber evidence="4">4.2.1.20</ecNumber>
    </recommendedName>
</protein>
<keyword evidence="5" id="KW-0028">Amino-acid biosynthesis</keyword>
<dbReference type="GO" id="GO:0005829">
    <property type="term" value="C:cytosol"/>
    <property type="evidence" value="ECO:0007669"/>
    <property type="project" value="TreeGrafter"/>
</dbReference>
<dbReference type="PROSITE" id="PS00167">
    <property type="entry name" value="TRP_SYNTHASE_ALPHA"/>
    <property type="match status" value="1"/>
</dbReference>
<dbReference type="InterPro" id="IPR002028">
    <property type="entry name" value="Trp_synthase_suA"/>
</dbReference>
<sequence>MITEAILTKEKAVIPYVTAGLPDLDTTGEILKVLDEAGAAAIEIGIPFSDPMADGPVLQKASYAALQAGFSLDRLLSRLEKWSGSVRAPLIIMSYINPIMRRGIKETFSILREKGVQGLILPDMPLDGYELFTMCRDSGLDLIRLVAPTTPLERQKEVVSQCSGFVYAVTVKGVTGARSSLPAEIRRQVSDIKSFTDLPVCAGFGVSNADQVKDMLTFADGVIVGSWLMGRIMEAEKPVMAARQMFVELMGSKRI</sequence>
<dbReference type="SUPFAM" id="SSF51366">
    <property type="entry name" value="Ribulose-phoshate binding barrel"/>
    <property type="match status" value="1"/>
</dbReference>
<comment type="subunit">
    <text evidence="3">Tetramer of two alpha and two beta chains.</text>
</comment>
<dbReference type="InterPro" id="IPR011060">
    <property type="entry name" value="RibuloseP-bd_barrel"/>
</dbReference>
<dbReference type="AlphaFoldDB" id="A0A485M5W8"/>
<dbReference type="HAMAP" id="MF_00131">
    <property type="entry name" value="Trp_synth_alpha"/>
    <property type="match status" value="1"/>
</dbReference>
<accession>A0A485M5W8</accession>
<dbReference type="InterPro" id="IPR018204">
    <property type="entry name" value="Trp_synthase_alpha_AS"/>
</dbReference>
<evidence type="ECO:0000313" key="10">
    <source>
        <dbReference type="EMBL" id="VFU16899.1"/>
    </source>
</evidence>
<evidence type="ECO:0000256" key="8">
    <source>
        <dbReference type="ARBA" id="ARBA00023239"/>
    </source>
</evidence>
<keyword evidence="6" id="KW-0822">Tryptophan biosynthesis</keyword>
<comment type="pathway">
    <text evidence="2">Amino-acid biosynthesis; L-tryptophan biosynthesis; L-tryptophan from chorismate: step 5/5.</text>
</comment>
<evidence type="ECO:0000256" key="5">
    <source>
        <dbReference type="ARBA" id="ARBA00022605"/>
    </source>
</evidence>
<evidence type="ECO:0000256" key="1">
    <source>
        <dbReference type="ARBA" id="ARBA00003365"/>
    </source>
</evidence>
<dbReference type="InterPro" id="IPR013785">
    <property type="entry name" value="Aldolase_TIM"/>
</dbReference>
<dbReference type="UniPathway" id="UPA00035">
    <property type="reaction ID" value="UER00044"/>
</dbReference>
<evidence type="ECO:0000256" key="3">
    <source>
        <dbReference type="ARBA" id="ARBA00011270"/>
    </source>
</evidence>
<dbReference type="EC" id="4.2.1.20" evidence="4"/>
<evidence type="ECO:0000256" key="7">
    <source>
        <dbReference type="ARBA" id="ARBA00023141"/>
    </source>
</evidence>
<dbReference type="CDD" id="cd04724">
    <property type="entry name" value="Tryptophan_synthase_alpha"/>
    <property type="match status" value="1"/>
</dbReference>
<dbReference type="NCBIfam" id="TIGR00262">
    <property type="entry name" value="trpA"/>
    <property type="match status" value="1"/>
</dbReference>
<comment type="catalytic activity">
    <reaction evidence="9">
        <text>(1S,2R)-1-C-(indol-3-yl)glycerol 3-phosphate + L-serine = D-glyceraldehyde 3-phosphate + L-tryptophan + H2O</text>
        <dbReference type="Rhea" id="RHEA:10532"/>
        <dbReference type="ChEBI" id="CHEBI:15377"/>
        <dbReference type="ChEBI" id="CHEBI:33384"/>
        <dbReference type="ChEBI" id="CHEBI:57912"/>
        <dbReference type="ChEBI" id="CHEBI:58866"/>
        <dbReference type="ChEBI" id="CHEBI:59776"/>
        <dbReference type="EC" id="4.2.1.20"/>
    </reaction>
</comment>
<dbReference type="Gene3D" id="3.20.20.70">
    <property type="entry name" value="Aldolase class I"/>
    <property type="match status" value="1"/>
</dbReference>
<dbReference type="PANTHER" id="PTHR43406:SF1">
    <property type="entry name" value="TRYPTOPHAN SYNTHASE ALPHA CHAIN, CHLOROPLASTIC"/>
    <property type="match status" value="1"/>
</dbReference>
<name>A0A485M5W8_9ZZZZ</name>
<proteinExistence type="inferred from homology"/>
<keyword evidence="7" id="KW-0057">Aromatic amino acid biosynthesis</keyword>
<evidence type="ECO:0000256" key="9">
    <source>
        <dbReference type="ARBA" id="ARBA00049047"/>
    </source>
</evidence>
<dbReference type="FunFam" id="3.20.20.70:FF:000037">
    <property type="entry name" value="Tryptophan synthase alpha chain"/>
    <property type="match status" value="1"/>
</dbReference>
<keyword evidence="8 10" id="KW-0456">Lyase</keyword>
<evidence type="ECO:0000256" key="6">
    <source>
        <dbReference type="ARBA" id="ARBA00022822"/>
    </source>
</evidence>